<reference evidence="2" key="2">
    <citation type="submission" date="2021-02" db="EMBL/GenBank/DDBJ databases">
        <authorList>
            <person name="Kimball J.A."/>
            <person name="Haas M.W."/>
            <person name="Macchietto M."/>
            <person name="Kono T."/>
            <person name="Duquette J."/>
            <person name="Shao M."/>
        </authorList>
    </citation>
    <scope>NUCLEOTIDE SEQUENCE</scope>
    <source>
        <tissue evidence="2">Fresh leaf tissue</tissue>
    </source>
</reference>
<accession>A0A8J5UUN6</accession>
<reference evidence="2" key="1">
    <citation type="journal article" date="2021" name="bioRxiv">
        <title>Whole Genome Assembly and Annotation of Northern Wild Rice, Zizania palustris L., Supports a Whole Genome Duplication in the Zizania Genus.</title>
        <authorList>
            <person name="Haas M."/>
            <person name="Kono T."/>
            <person name="Macchietto M."/>
            <person name="Millas R."/>
            <person name="McGilp L."/>
            <person name="Shao M."/>
            <person name="Duquette J."/>
            <person name="Hirsch C.N."/>
            <person name="Kimball J."/>
        </authorList>
    </citation>
    <scope>NUCLEOTIDE SEQUENCE</scope>
    <source>
        <tissue evidence="2">Fresh leaf tissue</tissue>
    </source>
</reference>
<gene>
    <name evidence="2" type="ORF">GUJ93_ZPchr0458g22709</name>
</gene>
<dbReference type="AlphaFoldDB" id="A0A8J5UUN6"/>
<dbReference type="EMBL" id="JAAALK010000953">
    <property type="protein sequence ID" value="KAG8043487.1"/>
    <property type="molecule type" value="Genomic_DNA"/>
</dbReference>
<organism evidence="2 3">
    <name type="scientific">Zizania palustris</name>
    <name type="common">Northern wild rice</name>
    <dbReference type="NCBI Taxonomy" id="103762"/>
    <lineage>
        <taxon>Eukaryota</taxon>
        <taxon>Viridiplantae</taxon>
        <taxon>Streptophyta</taxon>
        <taxon>Embryophyta</taxon>
        <taxon>Tracheophyta</taxon>
        <taxon>Spermatophyta</taxon>
        <taxon>Magnoliopsida</taxon>
        <taxon>Liliopsida</taxon>
        <taxon>Poales</taxon>
        <taxon>Poaceae</taxon>
        <taxon>BOP clade</taxon>
        <taxon>Oryzoideae</taxon>
        <taxon>Oryzeae</taxon>
        <taxon>Zizaniinae</taxon>
        <taxon>Zizania</taxon>
    </lineage>
</organism>
<feature type="region of interest" description="Disordered" evidence="1">
    <location>
        <begin position="47"/>
        <end position="81"/>
    </location>
</feature>
<evidence type="ECO:0000313" key="2">
    <source>
        <dbReference type="EMBL" id="KAG8043487.1"/>
    </source>
</evidence>
<evidence type="ECO:0008006" key="4">
    <source>
        <dbReference type="Google" id="ProtNLM"/>
    </source>
</evidence>
<evidence type="ECO:0000313" key="3">
    <source>
        <dbReference type="Proteomes" id="UP000729402"/>
    </source>
</evidence>
<keyword evidence="3" id="KW-1185">Reference proteome</keyword>
<proteinExistence type="predicted"/>
<evidence type="ECO:0000256" key="1">
    <source>
        <dbReference type="SAM" id="MobiDB-lite"/>
    </source>
</evidence>
<dbReference type="Proteomes" id="UP000729402">
    <property type="component" value="Unassembled WGS sequence"/>
</dbReference>
<comment type="caution">
    <text evidence="2">The sequence shown here is derived from an EMBL/GenBank/DDBJ whole genome shotgun (WGS) entry which is preliminary data.</text>
</comment>
<sequence>MDVLRTEIHPSLDKVTVVGDVDSRVLVKKLAKVGKVAERDGAAAVGAFGRRRQDKRRKRQRRWRSTRLPVPPPVHHYHRPEPATVAPHYAANATPYYAGGYYAMPPPMPMLRLPPQLRPQLSRFR</sequence>
<feature type="compositionally biased region" description="Basic residues" evidence="1">
    <location>
        <begin position="49"/>
        <end position="65"/>
    </location>
</feature>
<name>A0A8J5UUN6_ZIZPA</name>
<protein>
    <recommendedName>
        <fullName evidence="4">HMA domain-containing protein</fullName>
    </recommendedName>
</protein>